<evidence type="ECO:0000313" key="3">
    <source>
        <dbReference type="Proteomes" id="UP000265520"/>
    </source>
</evidence>
<comment type="caution">
    <text evidence="2">The sequence shown here is derived from an EMBL/GenBank/DDBJ whole genome shotgun (WGS) entry which is preliminary data.</text>
</comment>
<dbReference type="EMBL" id="LXQA010969161">
    <property type="protein sequence ID" value="MCI79231.1"/>
    <property type="molecule type" value="Genomic_DNA"/>
</dbReference>
<feature type="signal peptide" evidence="1">
    <location>
        <begin position="1"/>
        <end position="24"/>
    </location>
</feature>
<evidence type="ECO:0000256" key="1">
    <source>
        <dbReference type="SAM" id="SignalP"/>
    </source>
</evidence>
<evidence type="ECO:0000313" key="2">
    <source>
        <dbReference type="EMBL" id="MCI79231.1"/>
    </source>
</evidence>
<accession>A0A392UWG9</accession>
<proteinExistence type="predicted"/>
<keyword evidence="1" id="KW-0732">Signal</keyword>
<feature type="non-terminal residue" evidence="2">
    <location>
        <position position="59"/>
    </location>
</feature>
<feature type="chain" id="PRO_5017408269" evidence="1">
    <location>
        <begin position="25"/>
        <end position="59"/>
    </location>
</feature>
<organism evidence="2 3">
    <name type="scientific">Trifolium medium</name>
    <dbReference type="NCBI Taxonomy" id="97028"/>
    <lineage>
        <taxon>Eukaryota</taxon>
        <taxon>Viridiplantae</taxon>
        <taxon>Streptophyta</taxon>
        <taxon>Embryophyta</taxon>
        <taxon>Tracheophyta</taxon>
        <taxon>Spermatophyta</taxon>
        <taxon>Magnoliopsida</taxon>
        <taxon>eudicotyledons</taxon>
        <taxon>Gunneridae</taxon>
        <taxon>Pentapetalae</taxon>
        <taxon>rosids</taxon>
        <taxon>fabids</taxon>
        <taxon>Fabales</taxon>
        <taxon>Fabaceae</taxon>
        <taxon>Papilionoideae</taxon>
        <taxon>50 kb inversion clade</taxon>
        <taxon>NPAAA clade</taxon>
        <taxon>Hologalegina</taxon>
        <taxon>IRL clade</taxon>
        <taxon>Trifolieae</taxon>
        <taxon>Trifolium</taxon>
    </lineage>
</organism>
<dbReference type="AlphaFoldDB" id="A0A392UWG9"/>
<dbReference type="Proteomes" id="UP000265520">
    <property type="component" value="Unassembled WGS sequence"/>
</dbReference>
<protein>
    <submittedName>
        <fullName evidence="2">Uncharacterized protein</fullName>
    </submittedName>
</protein>
<name>A0A392UWG9_9FABA</name>
<reference evidence="2 3" key="1">
    <citation type="journal article" date="2018" name="Front. Plant Sci.">
        <title>Red Clover (Trifolium pratense) and Zigzag Clover (T. medium) - A Picture of Genomic Similarities and Differences.</title>
        <authorList>
            <person name="Dluhosova J."/>
            <person name="Istvanek J."/>
            <person name="Nedelnik J."/>
            <person name="Repkova J."/>
        </authorList>
    </citation>
    <scope>NUCLEOTIDE SEQUENCE [LARGE SCALE GENOMIC DNA]</scope>
    <source>
        <strain evidence="3">cv. 10/8</strain>
        <tissue evidence="2">Leaf</tissue>
    </source>
</reference>
<sequence>MLLPRLAAAAAVLLLIVARSVIEAEGKPHQIIVDTDVATDDLLALLYFLKLNTSQFQFE</sequence>
<keyword evidence="3" id="KW-1185">Reference proteome</keyword>